<protein>
    <submittedName>
        <fullName evidence="2">Uncharacterized protein</fullName>
    </submittedName>
</protein>
<feature type="transmembrane region" description="Helical" evidence="1">
    <location>
        <begin position="51"/>
        <end position="73"/>
    </location>
</feature>
<reference evidence="2" key="1">
    <citation type="submission" date="2020-01" db="EMBL/GenBank/DDBJ databases">
        <authorList>
            <consortium name="DOE Joint Genome Institute"/>
            <person name="Haridas S."/>
            <person name="Albert R."/>
            <person name="Binder M."/>
            <person name="Bloem J."/>
            <person name="Labutti K."/>
            <person name="Salamov A."/>
            <person name="Andreopoulos B."/>
            <person name="Baker S.E."/>
            <person name="Barry K."/>
            <person name="Bills G."/>
            <person name="Bluhm B.H."/>
            <person name="Cannon C."/>
            <person name="Castanera R."/>
            <person name="Culley D.E."/>
            <person name="Daum C."/>
            <person name="Ezra D."/>
            <person name="Gonzalez J.B."/>
            <person name="Henrissat B."/>
            <person name="Kuo A."/>
            <person name="Liang C."/>
            <person name="Lipzen A."/>
            <person name="Lutzoni F."/>
            <person name="Magnuson J."/>
            <person name="Mondo S."/>
            <person name="Nolan M."/>
            <person name="Ohm R."/>
            <person name="Pangilinan J."/>
            <person name="Park H.-J."/>
            <person name="Ramirez L."/>
            <person name="Alfaro M."/>
            <person name="Sun H."/>
            <person name="Tritt A."/>
            <person name="Yoshinaga Y."/>
            <person name="Zwiers L.-H."/>
            <person name="Turgeon B.G."/>
            <person name="Goodwin S.B."/>
            <person name="Spatafora J.W."/>
            <person name="Crous P.W."/>
            <person name="Grigoriev I.V."/>
        </authorList>
    </citation>
    <scope>NUCLEOTIDE SEQUENCE</scope>
    <source>
        <strain evidence="2">IPT5</strain>
    </source>
</reference>
<evidence type="ECO:0000256" key="1">
    <source>
        <dbReference type="SAM" id="Phobius"/>
    </source>
</evidence>
<keyword evidence="1" id="KW-1133">Transmembrane helix</keyword>
<keyword evidence="3" id="KW-1185">Reference proteome</keyword>
<evidence type="ECO:0000313" key="2">
    <source>
        <dbReference type="EMBL" id="KAF2848541.1"/>
    </source>
</evidence>
<feature type="transmembrane region" description="Helical" evidence="1">
    <location>
        <begin position="12"/>
        <end position="31"/>
    </location>
</feature>
<dbReference type="AlphaFoldDB" id="A0A6A7AZ18"/>
<keyword evidence="1" id="KW-0472">Membrane</keyword>
<sequence length="89" mass="10247">MVCMQLHEGDEVTAIILVCAFANMLVALKYSACSPFDCGLWLCRSESCVRVFLAILLRWCYLHLNFATTMVYYRSIRITVSTQRPECEQ</sequence>
<keyword evidence="1" id="KW-0812">Transmembrane</keyword>
<accession>A0A6A7AZ18</accession>
<evidence type="ECO:0000313" key="3">
    <source>
        <dbReference type="Proteomes" id="UP000799423"/>
    </source>
</evidence>
<dbReference type="Proteomes" id="UP000799423">
    <property type="component" value="Unassembled WGS sequence"/>
</dbReference>
<organism evidence="2 3">
    <name type="scientific">Plenodomus tracheiphilus IPT5</name>
    <dbReference type="NCBI Taxonomy" id="1408161"/>
    <lineage>
        <taxon>Eukaryota</taxon>
        <taxon>Fungi</taxon>
        <taxon>Dikarya</taxon>
        <taxon>Ascomycota</taxon>
        <taxon>Pezizomycotina</taxon>
        <taxon>Dothideomycetes</taxon>
        <taxon>Pleosporomycetidae</taxon>
        <taxon>Pleosporales</taxon>
        <taxon>Pleosporineae</taxon>
        <taxon>Leptosphaeriaceae</taxon>
        <taxon>Plenodomus</taxon>
    </lineage>
</organism>
<gene>
    <name evidence="2" type="ORF">T440DRAFT_470145</name>
</gene>
<proteinExistence type="predicted"/>
<name>A0A6A7AZ18_9PLEO</name>
<dbReference type="EMBL" id="MU006317">
    <property type="protein sequence ID" value="KAF2848541.1"/>
    <property type="molecule type" value="Genomic_DNA"/>
</dbReference>